<reference evidence="1" key="1">
    <citation type="submission" date="2022-06" db="EMBL/GenBank/DDBJ databases">
        <title>Draft genome sequence of Burkholderia glumae strain GR20004 isolated from rice panicle showing bacterial panicle blight.</title>
        <authorList>
            <person name="Choi S.Y."/>
            <person name="Lee Y.H."/>
        </authorList>
    </citation>
    <scope>NUCLEOTIDE SEQUENCE</scope>
    <source>
        <strain evidence="1">GR20004</strain>
        <plasmid evidence="1">unnamed1</plasmid>
    </source>
</reference>
<dbReference type="RefSeq" id="WP_252836558.1">
    <property type="nucleotide sequence ID" value="NZ_CP033674.1"/>
</dbReference>
<accession>A0ABY5BDH7</accession>
<evidence type="ECO:0000313" key="2">
    <source>
        <dbReference type="Proteomes" id="UP001056386"/>
    </source>
</evidence>
<protein>
    <submittedName>
        <fullName evidence="1">Uncharacterized protein</fullName>
    </submittedName>
</protein>
<gene>
    <name evidence="1" type="ORF">NFI99_12545</name>
</gene>
<geneLocation type="plasmid" evidence="1 2">
    <name>unnamed1</name>
</geneLocation>
<keyword evidence="2" id="KW-1185">Reference proteome</keyword>
<proteinExistence type="predicted"/>
<name>A0ABY5BDH7_BURGL</name>
<keyword evidence="1" id="KW-0614">Plasmid</keyword>
<dbReference type="Proteomes" id="UP001056386">
    <property type="component" value="Plasmid unnamed1"/>
</dbReference>
<organism evidence="1 2">
    <name type="scientific">Burkholderia glumae</name>
    <name type="common">Pseudomonas glumae</name>
    <dbReference type="NCBI Taxonomy" id="337"/>
    <lineage>
        <taxon>Bacteria</taxon>
        <taxon>Pseudomonadati</taxon>
        <taxon>Pseudomonadota</taxon>
        <taxon>Betaproteobacteria</taxon>
        <taxon>Burkholderiales</taxon>
        <taxon>Burkholderiaceae</taxon>
        <taxon>Burkholderia</taxon>
    </lineage>
</organism>
<sequence length="146" mass="15665">MEELCRLPASGFTETPEAVLVWADEVVSHAKKKLNGFEPRVRVWGYRHNGAEYLAADISDEHESSVGHALTFVIGNDLLPSLNIEEPKVSDMSDALHLVGIVAAGLKADVTIGRRGNEVNEAVLARPIAHGETNGTMRAAGLPQTA</sequence>
<dbReference type="EMBL" id="CP099584">
    <property type="protein sequence ID" value="USS44114.1"/>
    <property type="molecule type" value="Genomic_DNA"/>
</dbReference>
<evidence type="ECO:0000313" key="1">
    <source>
        <dbReference type="EMBL" id="USS44114.1"/>
    </source>
</evidence>